<reference evidence="1 2" key="1">
    <citation type="submission" date="2019-05" db="EMBL/GenBank/DDBJ databases">
        <authorList>
            <person name="Hariharan J."/>
            <person name="Choudoir M.J."/>
            <person name="Diebold P."/>
            <person name="Panke-Buisse K."/>
            <person name="Buckley D.H."/>
        </authorList>
    </citation>
    <scope>NUCLEOTIDE SEQUENCE [LARGE SCALE GENOMIC DNA]</scope>
    <source>
        <strain evidence="1 2">SUN51</strain>
    </source>
</reference>
<keyword evidence="2" id="KW-1185">Reference proteome</keyword>
<sequence>MLQQMQAADADIAGTPMRLTQTVHLFEQVPYFDAPYDKDTWRAWLQSAARIEAAHRTTIAWLRSRMPGYPQLPAPQLAPGTALTTTEYTFRLAWQPGERAAGLQMQRLPPSTARQLQATPDQARSLEESARTLASALQTSQEWQRLAAARRALDESSRNALRQTRARLRQRLSDAVIDAHEPSKALERHNYRCTVLTEEIEQLTGPAQEFTDAFDAADRLVELAASDVFGQLTIHGRPLLLQHATDIDLEPGTPRRAHFTVPYDPWLDTGELIQIDDPLVMDTSLLTRTTVSLGPGPSRLSAQILPGTASLWDATPHRPI</sequence>
<protein>
    <submittedName>
        <fullName evidence="1">S46 family peptidase</fullName>
    </submittedName>
</protein>
<comment type="caution">
    <text evidence="1">The sequence shown here is derived from an EMBL/GenBank/DDBJ whole genome shotgun (WGS) entry which is preliminary data.</text>
</comment>
<name>A0A5B0AB31_9ACTN</name>
<evidence type="ECO:0000313" key="2">
    <source>
        <dbReference type="Proteomes" id="UP000324965"/>
    </source>
</evidence>
<dbReference type="AlphaFoldDB" id="A0A5B0AB31"/>
<evidence type="ECO:0000313" key="1">
    <source>
        <dbReference type="EMBL" id="KAA0927004.1"/>
    </source>
</evidence>
<organism evidence="1 2">
    <name type="scientific">Streptomyces apricus</name>
    <dbReference type="NCBI Taxonomy" id="1828112"/>
    <lineage>
        <taxon>Bacteria</taxon>
        <taxon>Bacillati</taxon>
        <taxon>Actinomycetota</taxon>
        <taxon>Actinomycetes</taxon>
        <taxon>Kitasatosporales</taxon>
        <taxon>Streptomycetaceae</taxon>
        <taxon>Streptomyces</taxon>
    </lineage>
</organism>
<proteinExistence type="predicted"/>
<gene>
    <name evidence="1" type="ORF">FGF04_31690</name>
</gene>
<dbReference type="EMBL" id="VDFC01000058">
    <property type="protein sequence ID" value="KAA0927004.1"/>
    <property type="molecule type" value="Genomic_DNA"/>
</dbReference>
<accession>A0A5B0AB31</accession>
<dbReference type="OrthoDB" id="4705742at2"/>
<dbReference type="RefSeq" id="WP_149514819.1">
    <property type="nucleotide sequence ID" value="NZ_VDFC01000058.1"/>
</dbReference>
<dbReference type="Proteomes" id="UP000324965">
    <property type="component" value="Unassembled WGS sequence"/>
</dbReference>